<feature type="domain" description="PKD" evidence="1">
    <location>
        <begin position="205"/>
        <end position="249"/>
    </location>
</feature>
<dbReference type="SMART" id="SM00089">
    <property type="entry name" value="PKD"/>
    <property type="match status" value="1"/>
</dbReference>
<dbReference type="FunFam" id="2.60.40.10:FF:000270">
    <property type="entry name" value="Cell surface protein"/>
    <property type="match status" value="1"/>
</dbReference>
<dbReference type="InterPro" id="IPR022409">
    <property type="entry name" value="PKD/Chitinase_dom"/>
</dbReference>
<dbReference type="EMBL" id="JAGSOI010000038">
    <property type="protein sequence ID" value="MCM1987176.1"/>
    <property type="molecule type" value="Genomic_DNA"/>
</dbReference>
<accession>A0A9E5DBI9</accession>
<dbReference type="Gene3D" id="2.60.40.10">
    <property type="entry name" value="Immunoglobulins"/>
    <property type="match status" value="1"/>
</dbReference>
<dbReference type="AlphaFoldDB" id="A0A9E5DBI9"/>
<reference evidence="2" key="2">
    <citation type="submission" date="2021-04" db="EMBL/GenBank/DDBJ databases">
        <authorList>
            <person name="Dong X."/>
        </authorList>
    </citation>
    <scope>NUCLEOTIDE SEQUENCE</scope>
    <source>
        <strain evidence="2">LLY</strain>
    </source>
</reference>
<protein>
    <submittedName>
        <fullName evidence="2">PKD domain-containing protein</fullName>
    </submittedName>
</protein>
<sequence>MAKLKREQTGEKLTPGRKSVKCSFTVLLLLLCLGTGMAAGEEIYFEPGDTTLAGIGDTETLNFYLDQAPSGLSGYNLTLSITDPSVARITGFAFPDWSSALNMSSELPANSVTIKTIDLEKSVNAGDTNVLLGTVTVESLALGEGNITVSITSLDDDNGNIISAGIREATMSVMALPAADFSADNVSGYVPLTVQFTDLSTNAESWSWDLDGDGIEDSTEQNPQFSYTDPGIYTVSLTVSNAADSDTETKVGYIVINDWNPWNDEESEGLPDGTYVTLTEVIDAYNCFRNGTPAPGTGVAIDLTKVIDMYNAFRYGNPM</sequence>
<dbReference type="InterPro" id="IPR013783">
    <property type="entry name" value="Ig-like_fold"/>
</dbReference>
<dbReference type="SUPFAM" id="SSF49299">
    <property type="entry name" value="PKD domain"/>
    <property type="match status" value="1"/>
</dbReference>
<reference evidence="2" key="1">
    <citation type="journal article" date="2021" name="mSystems">
        <title>Bacteria and Archaea Synergistically Convert Glycine Betaine to Biogenic Methane in the Formosa Cold Seep of the South China Sea.</title>
        <authorList>
            <person name="Li L."/>
            <person name="Zhang W."/>
            <person name="Zhang S."/>
            <person name="Song L."/>
            <person name="Sun Q."/>
            <person name="Zhang H."/>
            <person name="Xiang H."/>
            <person name="Dong X."/>
        </authorList>
    </citation>
    <scope>NUCLEOTIDE SEQUENCE</scope>
    <source>
        <strain evidence="2">LLY</strain>
    </source>
</reference>
<evidence type="ECO:0000259" key="1">
    <source>
        <dbReference type="PROSITE" id="PS50093"/>
    </source>
</evidence>
<dbReference type="PROSITE" id="PS50093">
    <property type="entry name" value="PKD"/>
    <property type="match status" value="1"/>
</dbReference>
<gene>
    <name evidence="2" type="ORF">KDK67_09300</name>
</gene>
<dbReference type="CDD" id="cd00146">
    <property type="entry name" value="PKD"/>
    <property type="match status" value="1"/>
</dbReference>
<dbReference type="RefSeq" id="WP_250868520.1">
    <property type="nucleotide sequence ID" value="NZ_JAGSOI010000038.1"/>
</dbReference>
<keyword evidence="3" id="KW-1185">Reference proteome</keyword>
<dbReference type="Proteomes" id="UP001056766">
    <property type="component" value="Unassembled WGS sequence"/>
</dbReference>
<name>A0A9E5DBI9_9EURY</name>
<dbReference type="PANTHER" id="PTHR36842">
    <property type="entry name" value="PROTEIN TOLB HOMOLOG"/>
    <property type="match status" value="1"/>
</dbReference>
<proteinExistence type="predicted"/>
<organism evidence="2 3">
    <name type="scientific">Methanococcoides seepicolus</name>
    <dbReference type="NCBI Taxonomy" id="2828780"/>
    <lineage>
        <taxon>Archaea</taxon>
        <taxon>Methanobacteriati</taxon>
        <taxon>Methanobacteriota</taxon>
        <taxon>Stenosarchaea group</taxon>
        <taxon>Methanomicrobia</taxon>
        <taxon>Methanosarcinales</taxon>
        <taxon>Methanosarcinaceae</taxon>
        <taxon>Methanococcoides</taxon>
    </lineage>
</organism>
<dbReference type="InterPro" id="IPR000601">
    <property type="entry name" value="PKD_dom"/>
</dbReference>
<evidence type="ECO:0000313" key="2">
    <source>
        <dbReference type="EMBL" id="MCM1987176.1"/>
    </source>
</evidence>
<dbReference type="InterPro" id="IPR035986">
    <property type="entry name" value="PKD_dom_sf"/>
</dbReference>
<dbReference type="PANTHER" id="PTHR36842:SF1">
    <property type="entry name" value="PROTEIN TOLB"/>
    <property type="match status" value="1"/>
</dbReference>
<dbReference type="Pfam" id="PF18911">
    <property type="entry name" value="PKD_4"/>
    <property type="match status" value="1"/>
</dbReference>
<comment type="caution">
    <text evidence="2">The sequence shown here is derived from an EMBL/GenBank/DDBJ whole genome shotgun (WGS) entry which is preliminary data.</text>
</comment>
<evidence type="ECO:0000313" key="3">
    <source>
        <dbReference type="Proteomes" id="UP001056766"/>
    </source>
</evidence>